<dbReference type="InterPro" id="IPR027417">
    <property type="entry name" value="P-loop_NTPase"/>
</dbReference>
<dbReference type="PATRIC" id="fig|1614.7.peg.894"/>
<dbReference type="OrthoDB" id="9810148at2"/>
<keyword evidence="2" id="KW-1185">Reference proteome</keyword>
<dbReference type="RefSeq" id="WP_039144528.1">
    <property type="nucleotide sequence ID" value="NZ_JOJZ01000019.1"/>
</dbReference>
<dbReference type="InterPro" id="IPR050238">
    <property type="entry name" value="DNA_Rep/Repair_Clamp_Loader"/>
</dbReference>
<dbReference type="GO" id="GO:0003887">
    <property type="term" value="F:DNA-directed DNA polymerase activity"/>
    <property type="evidence" value="ECO:0007669"/>
    <property type="project" value="UniProtKB-EC"/>
</dbReference>
<dbReference type="Pfam" id="PF13177">
    <property type="entry name" value="DNA_pol3_delta2"/>
    <property type="match status" value="1"/>
</dbReference>
<dbReference type="AlphaFoldDB" id="A0A0C1PLU4"/>
<name>A0A0C1PLU4_9LACO</name>
<dbReference type="EMBL" id="JOJZ01000019">
    <property type="protein sequence ID" value="KID41697.1"/>
    <property type="molecule type" value="Genomic_DNA"/>
</dbReference>
<dbReference type="NCBIfam" id="NF005972">
    <property type="entry name" value="PRK08058.1"/>
    <property type="match status" value="1"/>
</dbReference>
<proteinExistence type="predicted"/>
<gene>
    <name evidence="1" type="ORF">LfDm3_0939</name>
</gene>
<sequence length="341" mass="38483">MVEENPAQSVINEAKRKQPSLTQHFMGVVTANDLSHSYLFSGVDGLGKLAVAKTIAMRLFCKNVQDGMPCGVCNECIRIAKDEHPDVVMVKPDGRSIKVDSIRYLKREFSKSAVEGNQKVFIIDDADTMTTSAANSLLKFIEEPNGQVNSFLLTDDYRKILPTIISRTQLIEFPKINEDDLIKYVTKKGLSKTSSQLILELTGNLASLDKMLEDGWFNKMKATVERWFNELVEDDYRAFTNVQTNFMPLVTGRFEQQMTLKMIYQVFKDVFDVKFKDSQPDSLGFGDQYTALKKMALKLSDEQLITIITSILGSTRKQDINVSFQNILEVITLNCLAVIEG</sequence>
<evidence type="ECO:0000313" key="2">
    <source>
        <dbReference type="Proteomes" id="UP000031397"/>
    </source>
</evidence>
<dbReference type="EC" id="2.7.7.7" evidence="1"/>
<dbReference type="GeneID" id="74913604"/>
<reference evidence="1 2" key="1">
    <citation type="submission" date="2014-06" db="EMBL/GenBank/DDBJ databases">
        <title>Functional and comparative genomic analyses of the Drosophila gut microbiota identify candidate symbiosis factors.</title>
        <authorList>
            <person name="Newell P.D."/>
            <person name="Chaston J.M."/>
            <person name="Douglas A.E."/>
        </authorList>
    </citation>
    <scope>NUCLEOTIDE SEQUENCE [LARGE SCALE GENOMIC DNA]</scope>
    <source>
        <strain evidence="1 2">DmCS_002</strain>
    </source>
</reference>
<keyword evidence="1" id="KW-0548">Nucleotidyltransferase</keyword>
<dbReference type="SUPFAM" id="SSF52540">
    <property type="entry name" value="P-loop containing nucleoside triphosphate hydrolases"/>
    <property type="match status" value="1"/>
</dbReference>
<comment type="caution">
    <text evidence="1">The sequence shown here is derived from an EMBL/GenBank/DDBJ whole genome shotgun (WGS) entry which is preliminary data.</text>
</comment>
<dbReference type="Gene3D" id="3.40.50.300">
    <property type="entry name" value="P-loop containing nucleotide triphosphate hydrolases"/>
    <property type="match status" value="1"/>
</dbReference>
<dbReference type="PANTHER" id="PTHR11669:SF8">
    <property type="entry name" value="DNA POLYMERASE III SUBUNIT DELTA"/>
    <property type="match status" value="1"/>
</dbReference>
<protein>
    <submittedName>
        <fullName evidence="1">DNA polymerase III delta prime subunit</fullName>
        <ecNumber evidence="1">2.7.7.7</ecNumber>
    </submittedName>
</protein>
<dbReference type="GO" id="GO:0006261">
    <property type="term" value="P:DNA-templated DNA replication"/>
    <property type="evidence" value="ECO:0007669"/>
    <property type="project" value="TreeGrafter"/>
</dbReference>
<dbReference type="Proteomes" id="UP000031397">
    <property type="component" value="Unassembled WGS sequence"/>
</dbReference>
<organism evidence="1 2">
    <name type="scientific">Fructilactobacillus fructivorans</name>
    <dbReference type="NCBI Taxonomy" id="1614"/>
    <lineage>
        <taxon>Bacteria</taxon>
        <taxon>Bacillati</taxon>
        <taxon>Bacillota</taxon>
        <taxon>Bacilli</taxon>
        <taxon>Lactobacillales</taxon>
        <taxon>Lactobacillaceae</taxon>
        <taxon>Fructilactobacillus</taxon>
    </lineage>
</organism>
<evidence type="ECO:0000313" key="1">
    <source>
        <dbReference type="EMBL" id="KID41697.1"/>
    </source>
</evidence>
<dbReference type="GO" id="GO:0008408">
    <property type="term" value="F:3'-5' exonuclease activity"/>
    <property type="evidence" value="ECO:0007669"/>
    <property type="project" value="InterPro"/>
</dbReference>
<keyword evidence="1" id="KW-0808">Transferase</keyword>
<accession>A0A0C1PLU4</accession>
<dbReference type="NCBIfam" id="TIGR00678">
    <property type="entry name" value="holB"/>
    <property type="match status" value="1"/>
</dbReference>
<dbReference type="InterPro" id="IPR004622">
    <property type="entry name" value="DNA_pol_HolB"/>
</dbReference>
<dbReference type="PANTHER" id="PTHR11669">
    <property type="entry name" value="REPLICATION FACTOR C / DNA POLYMERASE III GAMMA-TAU SUBUNIT"/>
    <property type="match status" value="1"/>
</dbReference>